<dbReference type="RefSeq" id="WP_267029788.1">
    <property type="nucleotide sequence ID" value="NZ_JAIFZO010000002.1"/>
</dbReference>
<sequence length="70" mass="7822">MQRFAPAADVIAPLEEGSTHGARVWEPSREQCFHALRHFFALAELEAGESVAFLARRPGHSDPGYTLRRC</sequence>
<organism evidence="2 3">
    <name type="scientific">Streptomyces ortus</name>
    <dbReference type="NCBI Taxonomy" id="2867268"/>
    <lineage>
        <taxon>Bacteria</taxon>
        <taxon>Bacillati</taxon>
        <taxon>Actinomycetota</taxon>
        <taxon>Actinomycetes</taxon>
        <taxon>Kitasatosporales</taxon>
        <taxon>Streptomycetaceae</taxon>
        <taxon>Streptomyces</taxon>
    </lineage>
</organism>
<comment type="caution">
    <text evidence="2">The sequence shown here is derived from an EMBL/GenBank/DDBJ whole genome shotgun (WGS) entry which is preliminary data.</text>
</comment>
<accession>A0ABT3VC46</accession>
<dbReference type="Proteomes" id="UP001165590">
    <property type="component" value="Unassembled WGS sequence"/>
</dbReference>
<dbReference type="SUPFAM" id="SSF56349">
    <property type="entry name" value="DNA breaking-rejoining enzymes"/>
    <property type="match status" value="1"/>
</dbReference>
<dbReference type="InterPro" id="IPR013762">
    <property type="entry name" value="Integrase-like_cat_sf"/>
</dbReference>
<proteinExistence type="predicted"/>
<reference evidence="2" key="1">
    <citation type="journal article" date="2022" name="bioRxiv">
        <title>Discovery and biosynthetic assessment of Streptomyces ortus sp nov. isolated from a deep-sea sponge.</title>
        <authorList>
            <person name="Williams S.E."/>
        </authorList>
    </citation>
    <scope>NUCLEOTIDE SEQUENCE</scope>
    <source>
        <strain evidence="2">A15ISP2-DRY2</strain>
    </source>
</reference>
<keyword evidence="1" id="KW-0233">DNA recombination</keyword>
<dbReference type="EMBL" id="JAIFZO010000002">
    <property type="protein sequence ID" value="MCX4237370.1"/>
    <property type="molecule type" value="Genomic_DNA"/>
</dbReference>
<name>A0ABT3VC46_9ACTN</name>
<dbReference type="InterPro" id="IPR011010">
    <property type="entry name" value="DNA_brk_join_enz"/>
</dbReference>
<evidence type="ECO:0000256" key="1">
    <source>
        <dbReference type="ARBA" id="ARBA00023172"/>
    </source>
</evidence>
<dbReference type="Gene3D" id="1.10.443.10">
    <property type="entry name" value="Intergrase catalytic core"/>
    <property type="match status" value="1"/>
</dbReference>
<keyword evidence="3" id="KW-1185">Reference proteome</keyword>
<evidence type="ECO:0000313" key="3">
    <source>
        <dbReference type="Proteomes" id="UP001165590"/>
    </source>
</evidence>
<evidence type="ECO:0000313" key="2">
    <source>
        <dbReference type="EMBL" id="MCX4237370.1"/>
    </source>
</evidence>
<protein>
    <submittedName>
        <fullName evidence="2">Uncharacterized protein</fullName>
    </submittedName>
</protein>
<gene>
    <name evidence="2" type="ORF">K3769_32290</name>
</gene>